<dbReference type="GO" id="GO:0050291">
    <property type="term" value="F:sphingosine N-acyltransferase activity"/>
    <property type="evidence" value="ECO:0007669"/>
    <property type="project" value="InterPro"/>
</dbReference>
<accession>A0A2T9YQ38</accession>
<name>A0A2T9YQ38_9FUNG</name>
<comment type="caution">
    <text evidence="10">The sequence shown here is derived from an EMBL/GenBank/DDBJ whole genome shotgun (WGS) entry which is preliminary data.</text>
</comment>
<feature type="transmembrane region" description="Helical" evidence="8">
    <location>
        <begin position="313"/>
        <end position="332"/>
    </location>
</feature>
<comment type="similarity">
    <text evidence="2">Belongs to the sphingosine N-acyltransferase family.</text>
</comment>
<sequence>MSSLNIPAKSETPSESPSLSISSPKAKKVFQDQHVFINQLRTEANISFLFGSFLLLLWTGYLSGLHNFSFLKLFFNLSYRSNHNPDIFYNGYDDIYFIIQLTLHLIFLRASFAKYVGLPLSQFLKINAIGTQIRFSEQLWGVFLSTYAFSFGSVLIYLYPQFLRFNTAWATYPLLEQPTLVKIYYLHQISFWLCSALYLFVEKRRSDFFAMILHHSGTLFLMIGSYFTNFQAMGIIIHFIMDFSDICLPFTKILHYLKLEDICNISFVFTAITWILTRQFGLIRVIYSAAFEAHHYRPYEFNPKNGVYATKTLQYSFVGILVMLEILCLYWLSSIIRLITDVIYGRTIRDVRSDEDE</sequence>
<evidence type="ECO:0000256" key="3">
    <source>
        <dbReference type="ARBA" id="ARBA00022692"/>
    </source>
</evidence>
<feature type="domain" description="TLC" evidence="9">
    <location>
        <begin position="130"/>
        <end position="344"/>
    </location>
</feature>
<organism evidence="10 11">
    <name type="scientific">Smittium simulii</name>
    <dbReference type="NCBI Taxonomy" id="133385"/>
    <lineage>
        <taxon>Eukaryota</taxon>
        <taxon>Fungi</taxon>
        <taxon>Fungi incertae sedis</taxon>
        <taxon>Zoopagomycota</taxon>
        <taxon>Kickxellomycotina</taxon>
        <taxon>Harpellomycetes</taxon>
        <taxon>Harpellales</taxon>
        <taxon>Legeriomycetaceae</taxon>
        <taxon>Smittium</taxon>
    </lineage>
</organism>
<evidence type="ECO:0000259" key="9">
    <source>
        <dbReference type="PROSITE" id="PS50922"/>
    </source>
</evidence>
<keyword evidence="5 6" id="KW-0472">Membrane</keyword>
<dbReference type="SMART" id="SM00724">
    <property type="entry name" value="TLC"/>
    <property type="match status" value="1"/>
</dbReference>
<dbReference type="OrthoDB" id="537032at2759"/>
<dbReference type="InterPro" id="IPR006634">
    <property type="entry name" value="TLC-dom"/>
</dbReference>
<keyword evidence="11" id="KW-1185">Reference proteome</keyword>
<feature type="transmembrane region" description="Helical" evidence="8">
    <location>
        <begin position="208"/>
        <end position="227"/>
    </location>
</feature>
<evidence type="ECO:0000313" key="10">
    <source>
        <dbReference type="EMBL" id="PVU94465.1"/>
    </source>
</evidence>
<dbReference type="Proteomes" id="UP000245383">
    <property type="component" value="Unassembled WGS sequence"/>
</dbReference>
<evidence type="ECO:0000256" key="7">
    <source>
        <dbReference type="SAM" id="MobiDB-lite"/>
    </source>
</evidence>
<dbReference type="InterPro" id="IPR016439">
    <property type="entry name" value="Lag1/Lac1-like"/>
</dbReference>
<evidence type="ECO:0000313" key="11">
    <source>
        <dbReference type="Proteomes" id="UP000245383"/>
    </source>
</evidence>
<proteinExistence type="inferred from homology"/>
<dbReference type="STRING" id="133385.A0A2T9YQ38"/>
<dbReference type="Pfam" id="PF03798">
    <property type="entry name" value="TRAM_LAG1_CLN8"/>
    <property type="match status" value="1"/>
</dbReference>
<evidence type="ECO:0000256" key="8">
    <source>
        <dbReference type="SAM" id="Phobius"/>
    </source>
</evidence>
<dbReference type="PROSITE" id="PS50922">
    <property type="entry name" value="TLC"/>
    <property type="match status" value="1"/>
</dbReference>
<feature type="transmembrane region" description="Helical" evidence="8">
    <location>
        <begin position="95"/>
        <end position="118"/>
    </location>
</feature>
<dbReference type="AlphaFoldDB" id="A0A2T9YQ38"/>
<feature type="compositionally biased region" description="Low complexity" evidence="7">
    <location>
        <begin position="10"/>
        <end position="23"/>
    </location>
</feature>
<feature type="region of interest" description="Disordered" evidence="7">
    <location>
        <begin position="1"/>
        <end position="23"/>
    </location>
</feature>
<feature type="transmembrane region" description="Helical" evidence="8">
    <location>
        <begin position="233"/>
        <end position="250"/>
    </location>
</feature>
<feature type="transmembrane region" description="Helical" evidence="8">
    <location>
        <begin position="183"/>
        <end position="201"/>
    </location>
</feature>
<feature type="transmembrane region" description="Helical" evidence="8">
    <location>
        <begin position="139"/>
        <end position="159"/>
    </location>
</feature>
<feature type="transmembrane region" description="Helical" evidence="8">
    <location>
        <begin position="262"/>
        <end position="287"/>
    </location>
</feature>
<evidence type="ECO:0000256" key="2">
    <source>
        <dbReference type="ARBA" id="ARBA00009808"/>
    </source>
</evidence>
<protein>
    <recommendedName>
        <fullName evidence="9">TLC domain-containing protein</fullName>
    </recommendedName>
</protein>
<dbReference type="PANTHER" id="PTHR12560:SF0">
    <property type="entry name" value="LD18904P"/>
    <property type="match status" value="1"/>
</dbReference>
<feature type="transmembrane region" description="Helical" evidence="8">
    <location>
        <begin position="48"/>
        <end position="75"/>
    </location>
</feature>
<dbReference type="EMBL" id="MBFR01000089">
    <property type="protein sequence ID" value="PVU94465.1"/>
    <property type="molecule type" value="Genomic_DNA"/>
</dbReference>
<reference evidence="10 11" key="1">
    <citation type="journal article" date="2018" name="MBio">
        <title>Comparative Genomics Reveals the Core Gene Toolbox for the Fungus-Insect Symbiosis.</title>
        <authorList>
            <person name="Wang Y."/>
            <person name="Stata M."/>
            <person name="Wang W."/>
            <person name="Stajich J.E."/>
            <person name="White M.M."/>
            <person name="Moncalvo J.M."/>
        </authorList>
    </citation>
    <scope>NUCLEOTIDE SEQUENCE [LARGE SCALE GENOMIC DNA]</scope>
    <source>
        <strain evidence="10 11">SWE-8-4</strain>
    </source>
</reference>
<keyword evidence="3 6" id="KW-0812">Transmembrane</keyword>
<gene>
    <name evidence="10" type="ORF">BB561_002526</name>
</gene>
<evidence type="ECO:0000256" key="6">
    <source>
        <dbReference type="PROSITE-ProRule" id="PRU00205"/>
    </source>
</evidence>
<evidence type="ECO:0000256" key="4">
    <source>
        <dbReference type="ARBA" id="ARBA00022989"/>
    </source>
</evidence>
<dbReference type="GO" id="GO:0016020">
    <property type="term" value="C:membrane"/>
    <property type="evidence" value="ECO:0007669"/>
    <property type="project" value="UniProtKB-SubCell"/>
</dbReference>
<dbReference type="PANTHER" id="PTHR12560">
    <property type="entry name" value="LONGEVITY ASSURANCE FACTOR 1 LAG1"/>
    <property type="match status" value="1"/>
</dbReference>
<dbReference type="GO" id="GO:0046513">
    <property type="term" value="P:ceramide biosynthetic process"/>
    <property type="evidence" value="ECO:0007669"/>
    <property type="project" value="InterPro"/>
</dbReference>
<evidence type="ECO:0000256" key="5">
    <source>
        <dbReference type="ARBA" id="ARBA00023136"/>
    </source>
</evidence>
<keyword evidence="4 8" id="KW-1133">Transmembrane helix</keyword>
<evidence type="ECO:0000256" key="1">
    <source>
        <dbReference type="ARBA" id="ARBA00004141"/>
    </source>
</evidence>
<comment type="subcellular location">
    <subcellularLocation>
        <location evidence="1">Membrane</location>
        <topology evidence="1">Multi-pass membrane protein</topology>
    </subcellularLocation>
</comment>